<feature type="region of interest" description="Disordered" evidence="1">
    <location>
        <begin position="22"/>
        <end position="84"/>
    </location>
</feature>
<gene>
    <name evidence="2" type="primary">OSJNBa0055O03.12</name>
</gene>
<accession>Q9FW16</accession>
<name>Q9FW16_ORYSJ</name>
<dbReference type="Proteomes" id="UP000000763">
    <property type="component" value="Chromosome 10"/>
</dbReference>
<dbReference type="AlphaFoldDB" id="Q9FW16"/>
<protein>
    <submittedName>
        <fullName evidence="2">Uncharacterized protein</fullName>
    </submittedName>
</protein>
<dbReference type="EMBL" id="AC073867">
    <property type="protein sequence ID" value="AAG13560.1"/>
    <property type="molecule type" value="Genomic_DNA"/>
</dbReference>
<evidence type="ECO:0000313" key="2">
    <source>
        <dbReference type="EMBL" id="AAG13560.1"/>
    </source>
</evidence>
<feature type="compositionally biased region" description="Low complexity" evidence="1">
    <location>
        <begin position="48"/>
        <end position="62"/>
    </location>
</feature>
<proteinExistence type="predicted"/>
<reference evidence="3" key="1">
    <citation type="journal article" date="2005" name="Nature">
        <title>The map-based sequence of the rice genome.</title>
        <authorList>
            <consortium name="International rice genome sequencing project (IRGSP)"/>
            <person name="Matsumoto T."/>
            <person name="Wu J."/>
            <person name="Kanamori H."/>
            <person name="Katayose Y."/>
            <person name="Fujisawa M."/>
            <person name="Namiki N."/>
            <person name="Mizuno H."/>
            <person name="Yamamoto K."/>
            <person name="Antonio B.A."/>
            <person name="Baba T."/>
            <person name="Sakata K."/>
            <person name="Nagamura Y."/>
            <person name="Aoki H."/>
            <person name="Arikawa K."/>
            <person name="Arita K."/>
            <person name="Bito T."/>
            <person name="Chiden Y."/>
            <person name="Fujitsuka N."/>
            <person name="Fukunaka R."/>
            <person name="Hamada M."/>
            <person name="Harada C."/>
            <person name="Hayashi A."/>
            <person name="Hijishita S."/>
            <person name="Honda M."/>
            <person name="Hosokawa S."/>
            <person name="Ichikawa Y."/>
            <person name="Idonuma A."/>
            <person name="Iijima M."/>
            <person name="Ikeda M."/>
            <person name="Ikeno M."/>
            <person name="Ito K."/>
            <person name="Ito S."/>
            <person name="Ito T."/>
            <person name="Ito Y."/>
            <person name="Ito Y."/>
            <person name="Iwabuchi A."/>
            <person name="Kamiya K."/>
            <person name="Karasawa W."/>
            <person name="Kurita K."/>
            <person name="Katagiri S."/>
            <person name="Kikuta A."/>
            <person name="Kobayashi H."/>
            <person name="Kobayashi N."/>
            <person name="Machita K."/>
            <person name="Maehara T."/>
            <person name="Masukawa M."/>
            <person name="Mizubayashi T."/>
            <person name="Mukai Y."/>
            <person name="Nagasaki H."/>
            <person name="Nagata Y."/>
            <person name="Naito S."/>
            <person name="Nakashima M."/>
            <person name="Nakama Y."/>
            <person name="Nakamichi Y."/>
            <person name="Nakamura M."/>
            <person name="Meguro A."/>
            <person name="Negishi M."/>
            <person name="Ohta I."/>
            <person name="Ohta T."/>
            <person name="Okamoto M."/>
            <person name="Ono N."/>
            <person name="Saji S."/>
            <person name="Sakaguchi M."/>
            <person name="Sakai K."/>
            <person name="Shibata M."/>
            <person name="Shimokawa T."/>
            <person name="Song J."/>
            <person name="Takazaki Y."/>
            <person name="Terasawa K."/>
            <person name="Tsugane M."/>
            <person name="Tsuji K."/>
            <person name="Ueda S."/>
            <person name="Waki K."/>
            <person name="Yamagata H."/>
            <person name="Yamamoto M."/>
            <person name="Yamamoto S."/>
            <person name="Yamane H."/>
            <person name="Yoshiki S."/>
            <person name="Yoshihara R."/>
            <person name="Yukawa K."/>
            <person name="Zhong H."/>
            <person name="Yano M."/>
            <person name="Yuan Q."/>
            <person name="Ouyang S."/>
            <person name="Liu J."/>
            <person name="Jones K.M."/>
            <person name="Gansberger K."/>
            <person name="Moffat K."/>
            <person name="Hill J."/>
            <person name="Bera J."/>
            <person name="Fadrosh D."/>
            <person name="Jin S."/>
            <person name="Johri S."/>
            <person name="Kim M."/>
            <person name="Overton L."/>
            <person name="Reardon M."/>
            <person name="Tsitrin T."/>
            <person name="Vuong H."/>
            <person name="Weaver B."/>
            <person name="Ciecko A."/>
            <person name="Tallon L."/>
            <person name="Jackson J."/>
            <person name="Pai G."/>
            <person name="Aken S.V."/>
            <person name="Utterback T."/>
            <person name="Reidmuller S."/>
            <person name="Feldblyum T."/>
            <person name="Hsiao J."/>
            <person name="Zismann V."/>
            <person name="Iobst S."/>
            <person name="de Vazeille A.R."/>
            <person name="Buell C.R."/>
            <person name="Ying K."/>
            <person name="Li Y."/>
            <person name="Lu T."/>
            <person name="Huang Y."/>
            <person name="Zhao Q."/>
            <person name="Feng Q."/>
            <person name="Zhang L."/>
            <person name="Zhu J."/>
            <person name="Weng Q."/>
            <person name="Mu J."/>
            <person name="Lu Y."/>
            <person name="Fan D."/>
            <person name="Liu Y."/>
            <person name="Guan J."/>
            <person name="Zhang Y."/>
            <person name="Yu S."/>
            <person name="Liu X."/>
            <person name="Zhang Y."/>
            <person name="Hong G."/>
            <person name="Han B."/>
            <person name="Choisne N."/>
            <person name="Demange N."/>
            <person name="Orjeda G."/>
            <person name="Samain S."/>
            <person name="Cattolico L."/>
            <person name="Pelletier E."/>
            <person name="Couloux A."/>
            <person name="Segurens B."/>
            <person name="Wincker P."/>
            <person name="D'Hont A."/>
            <person name="Scarpelli C."/>
            <person name="Weissenbach J."/>
            <person name="Salanoubat M."/>
            <person name="Quetier F."/>
            <person name="Yu Y."/>
            <person name="Kim H.R."/>
            <person name="Rambo T."/>
            <person name="Currie J."/>
            <person name="Collura K."/>
            <person name="Luo M."/>
            <person name="Yang T."/>
            <person name="Ammiraju J.S.S."/>
            <person name="Engler F."/>
            <person name="Soderlund C."/>
            <person name="Wing R.A."/>
            <person name="Palmer L.E."/>
            <person name="de la Bastide M."/>
            <person name="Spiegel L."/>
            <person name="Nascimento L."/>
            <person name="Zutavern T."/>
            <person name="O'Shaughnessy A."/>
            <person name="Dike S."/>
            <person name="Dedhia N."/>
            <person name="Preston R."/>
            <person name="Balija V."/>
            <person name="McCombie W.R."/>
            <person name="Chow T."/>
            <person name="Chen H."/>
            <person name="Chung M."/>
            <person name="Chen C."/>
            <person name="Shaw J."/>
            <person name="Wu H."/>
            <person name="Hsiao K."/>
            <person name="Chao Y."/>
            <person name="Chu M."/>
            <person name="Cheng C."/>
            <person name="Hour A."/>
            <person name="Lee P."/>
            <person name="Lin S."/>
            <person name="Lin Y."/>
            <person name="Liou J."/>
            <person name="Liu S."/>
            <person name="Hsing Y."/>
            <person name="Raghuvanshi S."/>
            <person name="Mohanty A."/>
            <person name="Bharti A.K."/>
            <person name="Gaur A."/>
            <person name="Gupta V."/>
            <person name="Kumar D."/>
            <person name="Ravi V."/>
            <person name="Vij S."/>
            <person name="Kapur A."/>
            <person name="Khurana P."/>
            <person name="Khurana P."/>
            <person name="Khurana J.P."/>
            <person name="Tyagi A.K."/>
            <person name="Gaikwad K."/>
            <person name="Singh A."/>
            <person name="Dalal V."/>
            <person name="Srivastava S."/>
            <person name="Dixit A."/>
            <person name="Pal A.K."/>
            <person name="Ghazi I.A."/>
            <person name="Yadav M."/>
            <person name="Pandit A."/>
            <person name="Bhargava A."/>
            <person name="Sureshbabu K."/>
            <person name="Batra K."/>
            <person name="Sharma T.R."/>
            <person name="Mohapatra T."/>
            <person name="Singh N.K."/>
            <person name="Messing J."/>
            <person name="Nelson A.B."/>
            <person name="Fuks G."/>
            <person name="Kavchok S."/>
            <person name="Keizer G."/>
            <person name="Linton E."/>
            <person name="Llaca V."/>
            <person name="Song R."/>
            <person name="Tanyolac B."/>
            <person name="Young S."/>
            <person name="Ho-Il K."/>
            <person name="Hahn J.H."/>
            <person name="Sangsakoo G."/>
            <person name="Vanavichit A."/>
            <person name="de Mattos Luiz.A.T."/>
            <person name="Zimmer P.D."/>
            <person name="Malone G."/>
            <person name="Dellagostin O."/>
            <person name="de Oliveira A.C."/>
            <person name="Bevan M."/>
            <person name="Bancroft I."/>
            <person name="Minx P."/>
            <person name="Cordum H."/>
            <person name="Wilson R."/>
            <person name="Cheng Z."/>
            <person name="Jin W."/>
            <person name="Jiang J."/>
            <person name="Leong S.A."/>
            <person name="Iwama H."/>
            <person name="Gojobori T."/>
            <person name="Itoh T."/>
            <person name="Niimura Y."/>
            <person name="Fujii Y."/>
            <person name="Habara T."/>
            <person name="Sakai H."/>
            <person name="Sato Y."/>
            <person name="Wilson G."/>
            <person name="Kumar K."/>
            <person name="McCouch S."/>
            <person name="Juretic N."/>
            <person name="Hoen D."/>
            <person name="Wright S."/>
            <person name="Bruskiewich R."/>
            <person name="Bureau T."/>
            <person name="Miyao A."/>
            <person name="Hirochika H."/>
            <person name="Nishikawa T."/>
            <person name="Kadowaki K."/>
            <person name="Sugiura M."/>
            <person name="Burr B."/>
            <person name="Sasaki T."/>
        </authorList>
    </citation>
    <scope>NUCLEOTIDE SEQUENCE [LARGE SCALE GENOMIC DNA]</scope>
    <source>
        <strain evidence="3">cv. Nipponbare</strain>
    </source>
</reference>
<evidence type="ECO:0000313" key="3">
    <source>
        <dbReference type="Proteomes" id="UP000000763"/>
    </source>
</evidence>
<sequence>MDQGLVRFFFLAPRAPIRSALLDQNPSDRIPPSPLRASGGQNRPWPLTASCSTATSPSSTTPHRQATRSIAGGEPGRPQRRDRRLPACHEAARAGGENPPRVTYLAMVRPPPSSDDDPLVPQFGRQIDSGVVAAAGGNLVALYAGPYRPASSSMGCYLVYDAAARSSSPPLSTVPGVPYSDSHSSPGRATVIAPAATGGGFMDGHSVLPPSTAEITITTWTLDLQDDHSTSTQNWTNREA</sequence>
<evidence type="ECO:0000256" key="1">
    <source>
        <dbReference type="SAM" id="MobiDB-lite"/>
    </source>
</evidence>
<reference evidence="3" key="2">
    <citation type="journal article" date="2008" name="Nucleic Acids Res.">
        <title>The rice annotation project database (RAP-DB): 2008 update.</title>
        <authorList>
            <consortium name="The rice annotation project (RAP)"/>
        </authorList>
    </citation>
    <scope>GENOME REANNOTATION</scope>
    <source>
        <strain evidence="3">cv. Nipponbare</strain>
    </source>
</reference>
<organism evidence="2 3">
    <name type="scientific">Oryza sativa subsp. japonica</name>
    <name type="common">Rice</name>
    <dbReference type="NCBI Taxonomy" id="39947"/>
    <lineage>
        <taxon>Eukaryota</taxon>
        <taxon>Viridiplantae</taxon>
        <taxon>Streptophyta</taxon>
        <taxon>Embryophyta</taxon>
        <taxon>Tracheophyta</taxon>
        <taxon>Spermatophyta</taxon>
        <taxon>Magnoliopsida</taxon>
        <taxon>Liliopsida</taxon>
        <taxon>Poales</taxon>
        <taxon>Poaceae</taxon>
        <taxon>BOP clade</taxon>
        <taxon>Oryzoideae</taxon>
        <taxon>Oryzeae</taxon>
        <taxon>Oryzinae</taxon>
        <taxon>Oryza</taxon>
        <taxon>Oryza sativa</taxon>
    </lineage>
</organism>